<name>A0A679IRF0_9ENTE</name>
<evidence type="ECO:0000313" key="3">
    <source>
        <dbReference type="Proteomes" id="UP000502998"/>
    </source>
</evidence>
<dbReference type="InterPro" id="IPR018878">
    <property type="entry name" value="ORF6C_dom"/>
</dbReference>
<organism evidence="2 3">
    <name type="scientific">Enterococcus saigonensis</name>
    <dbReference type="NCBI Taxonomy" id="1805431"/>
    <lineage>
        <taxon>Bacteria</taxon>
        <taxon>Bacillati</taxon>
        <taxon>Bacillota</taxon>
        <taxon>Bacilli</taxon>
        <taxon>Lactobacillales</taxon>
        <taxon>Enterococcaceae</taxon>
        <taxon>Enterococcus</taxon>
    </lineage>
</organism>
<dbReference type="AlphaFoldDB" id="A0A679IRF0"/>
<protein>
    <recommendedName>
        <fullName evidence="1">ORF6C domain-containing protein</fullName>
    </recommendedName>
</protein>
<proteinExistence type="predicted"/>
<evidence type="ECO:0000313" key="2">
    <source>
        <dbReference type="EMBL" id="BCA86684.1"/>
    </source>
</evidence>
<dbReference type="RefSeq" id="WP_173103797.1">
    <property type="nucleotide sequence ID" value="NZ_AP022822.1"/>
</dbReference>
<dbReference type="Proteomes" id="UP000502998">
    <property type="component" value="Chromosome"/>
</dbReference>
<reference evidence="2 3" key="1">
    <citation type="submission" date="2020-02" db="EMBL/GenBank/DDBJ databases">
        <title>Characterization of vanA genotype vancomycin-resistant Enterococcus saigonensis VE80.</title>
        <authorList>
            <person name="Harada T."/>
            <person name="Motooka D."/>
            <person name="Nakamura S."/>
            <person name="Yamamoto Y."/>
            <person name="Kawahara R."/>
            <person name="Kawatsu K."/>
        </authorList>
    </citation>
    <scope>NUCLEOTIDE SEQUENCE [LARGE SCALE GENOMIC DNA]</scope>
    <source>
        <strain evidence="2 3">VE80</strain>
    </source>
</reference>
<dbReference type="Pfam" id="PF10552">
    <property type="entry name" value="ORF6C"/>
    <property type="match status" value="1"/>
</dbReference>
<sequence>MDNTPVLRKENKGLEVLQFTLQRQDDQSKVMQEVITAVIEVRDEMVEMRDETKKQFEMMKDENKITRRQAGKLKSAVGKKSAKLVNDLFGKRVSNELFSKKTGHLTRGIYTKLGIEYDVSSYLDIRSIDFEKAKSFVQGLELSDFESYQLRITDKQAETAEKHGDDISFLLEESK</sequence>
<dbReference type="KEGG" id="esg:EsVE80_22070"/>
<gene>
    <name evidence="2" type="ORF">EsVE80_22070</name>
</gene>
<feature type="domain" description="ORF6C" evidence="1">
    <location>
        <begin position="38"/>
        <end position="141"/>
    </location>
</feature>
<evidence type="ECO:0000259" key="1">
    <source>
        <dbReference type="Pfam" id="PF10552"/>
    </source>
</evidence>
<accession>A0A679IRF0</accession>
<dbReference type="EMBL" id="AP022822">
    <property type="protein sequence ID" value="BCA86684.1"/>
    <property type="molecule type" value="Genomic_DNA"/>
</dbReference>
<keyword evidence="3" id="KW-1185">Reference proteome</keyword>